<evidence type="ECO:0000313" key="3">
    <source>
        <dbReference type="EMBL" id="KTS93894.1"/>
    </source>
</evidence>
<evidence type="ECO:0000256" key="2">
    <source>
        <dbReference type="PIRSR" id="PIRSR613078-2"/>
    </source>
</evidence>
<proteinExistence type="predicted"/>
<feature type="binding site" evidence="2">
    <location>
        <begin position="7"/>
        <end position="14"/>
    </location>
    <ligand>
        <name>substrate</name>
    </ligand>
</feature>
<dbReference type="GO" id="GO:0005829">
    <property type="term" value="C:cytosol"/>
    <property type="evidence" value="ECO:0007669"/>
    <property type="project" value="TreeGrafter"/>
</dbReference>
<evidence type="ECO:0000313" key="4">
    <source>
        <dbReference type="Proteomes" id="UP000072520"/>
    </source>
</evidence>
<feature type="binding site" evidence="2">
    <location>
        <position position="59"/>
    </location>
    <ligand>
        <name>substrate</name>
    </ligand>
</feature>
<dbReference type="AlphaFoldDB" id="A0AB34VCT2"/>
<comment type="caution">
    <text evidence="3">The sequence shown here is derived from an EMBL/GenBank/DDBJ whole genome shotgun (WGS) entry which is preliminary data.</text>
</comment>
<gene>
    <name evidence="3" type="ORF">RSA13_20270</name>
</gene>
<organism evidence="3 4">
    <name type="scientific">Pantoea stewartii</name>
    <dbReference type="NCBI Taxonomy" id="66269"/>
    <lineage>
        <taxon>Bacteria</taxon>
        <taxon>Pseudomonadati</taxon>
        <taxon>Pseudomonadota</taxon>
        <taxon>Gammaproteobacteria</taxon>
        <taxon>Enterobacterales</taxon>
        <taxon>Erwiniaceae</taxon>
        <taxon>Pantoea</taxon>
    </lineage>
</organism>
<protein>
    <submittedName>
        <fullName evidence="3">Histidine phosphatase</fullName>
    </submittedName>
</protein>
<dbReference type="Gene3D" id="3.40.50.1240">
    <property type="entry name" value="Phosphoglycerate mutase-like"/>
    <property type="match status" value="1"/>
</dbReference>
<dbReference type="GO" id="GO:0016791">
    <property type="term" value="F:phosphatase activity"/>
    <property type="evidence" value="ECO:0007669"/>
    <property type="project" value="TreeGrafter"/>
</dbReference>
<dbReference type="RefSeq" id="WP_058708662.1">
    <property type="nucleotide sequence ID" value="NZ_JARNMT010000001.1"/>
</dbReference>
<dbReference type="PANTHER" id="PTHR48100:SF44">
    <property type="entry name" value="PHOSPHATASE C1620.13-RELATED"/>
    <property type="match status" value="1"/>
</dbReference>
<dbReference type="InterPro" id="IPR029033">
    <property type="entry name" value="His_PPase_superfam"/>
</dbReference>
<evidence type="ECO:0000256" key="1">
    <source>
        <dbReference type="PIRSR" id="PIRSR613078-1"/>
    </source>
</evidence>
<feature type="active site" description="Tele-phosphohistidine intermediate" evidence="1">
    <location>
        <position position="8"/>
    </location>
</feature>
<dbReference type="InterPro" id="IPR050275">
    <property type="entry name" value="PGM_Phosphatase"/>
</dbReference>
<dbReference type="SMART" id="SM00855">
    <property type="entry name" value="PGAM"/>
    <property type="match status" value="1"/>
</dbReference>
<dbReference type="InterPro" id="IPR013078">
    <property type="entry name" value="His_Pase_superF_clade-1"/>
</dbReference>
<dbReference type="SUPFAM" id="SSF53254">
    <property type="entry name" value="Phosphoglycerate mutase-like"/>
    <property type="match status" value="1"/>
</dbReference>
<sequence>MKVILVRHAETEWNVQGIIQGQCDSAVSERGRRETAALVAALAKEDHVVERVYASPLGRAWQMAQTLAQRFACPVIAESALKEQAFGMFEEMNIASLASDYPDEAEALFSSHADYCPPGGESLAQATHRMLWFLHCLADEQKRQTVCLVSHGHIIQGTLAMLNEGNLVNFARYAQPNASYSTFELIDGRCTALKWGIASHLLQC</sequence>
<accession>A0AB34VCT2</accession>
<dbReference type="PANTHER" id="PTHR48100">
    <property type="entry name" value="BROAD-SPECIFICITY PHOSPHATASE YOR283W-RELATED"/>
    <property type="match status" value="1"/>
</dbReference>
<dbReference type="Proteomes" id="UP000072520">
    <property type="component" value="Unassembled WGS sequence"/>
</dbReference>
<name>A0AB34VCT2_9GAMM</name>
<dbReference type="Pfam" id="PF00300">
    <property type="entry name" value="His_Phos_1"/>
    <property type="match status" value="1"/>
</dbReference>
<dbReference type="CDD" id="cd07067">
    <property type="entry name" value="HP_PGM_like"/>
    <property type="match status" value="1"/>
</dbReference>
<reference evidence="3 4" key="1">
    <citation type="journal article" date="2016" name="Front. Microbiol.">
        <title>Genomic Resource of Rice Seed Associated Bacteria.</title>
        <authorList>
            <person name="Midha S."/>
            <person name="Bansal K."/>
            <person name="Sharma S."/>
            <person name="Kumar N."/>
            <person name="Patil P.P."/>
            <person name="Chaudhry V."/>
            <person name="Patil P.B."/>
        </authorList>
    </citation>
    <scope>NUCLEOTIDE SEQUENCE [LARGE SCALE GENOMIC DNA]</scope>
    <source>
        <strain evidence="3 4">RSA13</strain>
    </source>
</reference>
<feature type="active site" description="Proton donor/acceptor" evidence="1">
    <location>
        <position position="83"/>
    </location>
</feature>
<dbReference type="EMBL" id="LDSI01000031">
    <property type="protein sequence ID" value="KTS93894.1"/>
    <property type="molecule type" value="Genomic_DNA"/>
</dbReference>